<evidence type="ECO:0000259" key="2">
    <source>
        <dbReference type="Pfam" id="PF01466"/>
    </source>
</evidence>
<dbReference type="Proteomes" id="UP001620626">
    <property type="component" value="Unassembled WGS sequence"/>
</dbReference>
<dbReference type="InterPro" id="IPR016072">
    <property type="entry name" value="Skp1_comp_dimer"/>
</dbReference>
<dbReference type="Pfam" id="PF01466">
    <property type="entry name" value="Skp1"/>
    <property type="match status" value="1"/>
</dbReference>
<dbReference type="Gene3D" id="3.30.710.10">
    <property type="entry name" value="Potassium Channel Kv1.1, Chain A"/>
    <property type="match status" value="1"/>
</dbReference>
<evidence type="ECO:0000313" key="4">
    <source>
        <dbReference type="Proteomes" id="UP001620626"/>
    </source>
</evidence>
<sequence>MHGIAFTIPGSDFCQEFLRKLGASNDRSVRRWNISIALQNLHKRLIPEGLQKARRDGRGELDCGEIAPRRVGPAASFSRRDGRGELAAAKMDKLKMVNARDFLLNATKNGDLQHKRAAATLIGKSLVKTTPGMLKGSLVTETKDGKSGGTVSEVNIRKETDAICGCTPKVTEDNSSANGPLEDEIVPQSSNSLKAKLTNGKQVKTIAKGTINSRTMEMKMNGEDDGERDAEGPAGMVEIEHPDDEKLPPLVKIQARKVNCKTSEGQLHLVDWYLMQQSKHFKRIWEDHKSKKKGTNGRSRKFTFHMENIDADTFRRVLEWLVDHDGMDDPVIREDPTTGDRVWFELTEFETRFFDVPLHVLNDLLNAGKILDIPSLYLFGCQSMASLLQNKNPAEIREMLGLDNDLSSTDVAMIRRKNRKFKMRELKAASYATRLQQLQTQLQQMGASQGTRSGADAMEQLMSS</sequence>
<feature type="domain" description="SKP1 component dimerisation" evidence="2">
    <location>
        <begin position="375"/>
        <end position="419"/>
    </location>
</feature>
<dbReference type="SUPFAM" id="SSF81382">
    <property type="entry name" value="Skp1 dimerisation domain-like"/>
    <property type="match status" value="1"/>
</dbReference>
<comment type="caution">
    <text evidence="3">The sequence shown here is derived from an EMBL/GenBank/DDBJ whole genome shotgun (WGS) entry which is preliminary data.</text>
</comment>
<protein>
    <recommendedName>
        <fullName evidence="2">SKP1 component dimerisation domain-containing protein</fullName>
    </recommendedName>
</protein>
<dbReference type="EMBL" id="JBICBT010000492">
    <property type="protein sequence ID" value="KAL3111745.1"/>
    <property type="molecule type" value="Genomic_DNA"/>
</dbReference>
<dbReference type="InterPro" id="IPR016897">
    <property type="entry name" value="SKP1"/>
</dbReference>
<accession>A0ABD2LAK4</accession>
<dbReference type="PANTHER" id="PTHR11165">
    <property type="entry name" value="SKP1"/>
    <property type="match status" value="1"/>
</dbReference>
<dbReference type="InterPro" id="IPR036296">
    <property type="entry name" value="SKP1-like_dim_sf"/>
</dbReference>
<proteinExistence type="predicted"/>
<gene>
    <name evidence="3" type="ORF">niasHT_011032</name>
</gene>
<evidence type="ECO:0000313" key="3">
    <source>
        <dbReference type="EMBL" id="KAL3111745.1"/>
    </source>
</evidence>
<dbReference type="InterPro" id="IPR011333">
    <property type="entry name" value="SKP1/BTB/POZ_sf"/>
</dbReference>
<organism evidence="3 4">
    <name type="scientific">Heterodera trifolii</name>
    <dbReference type="NCBI Taxonomy" id="157864"/>
    <lineage>
        <taxon>Eukaryota</taxon>
        <taxon>Metazoa</taxon>
        <taxon>Ecdysozoa</taxon>
        <taxon>Nematoda</taxon>
        <taxon>Chromadorea</taxon>
        <taxon>Rhabditida</taxon>
        <taxon>Tylenchina</taxon>
        <taxon>Tylenchomorpha</taxon>
        <taxon>Tylenchoidea</taxon>
        <taxon>Heteroderidae</taxon>
        <taxon>Heteroderinae</taxon>
        <taxon>Heterodera</taxon>
    </lineage>
</organism>
<reference evidence="3 4" key="1">
    <citation type="submission" date="2024-10" db="EMBL/GenBank/DDBJ databases">
        <authorList>
            <person name="Kim D."/>
        </authorList>
    </citation>
    <scope>NUCLEOTIDE SEQUENCE [LARGE SCALE GENOMIC DNA]</scope>
    <source>
        <strain evidence="3">BH-2024</strain>
    </source>
</reference>
<evidence type="ECO:0000256" key="1">
    <source>
        <dbReference type="SAM" id="MobiDB-lite"/>
    </source>
</evidence>
<feature type="region of interest" description="Disordered" evidence="1">
    <location>
        <begin position="445"/>
        <end position="464"/>
    </location>
</feature>
<name>A0ABD2LAK4_9BILA</name>
<keyword evidence="4" id="KW-1185">Reference proteome</keyword>
<dbReference type="AlphaFoldDB" id="A0ABD2LAK4"/>